<dbReference type="GO" id="GO:0016301">
    <property type="term" value="F:kinase activity"/>
    <property type="evidence" value="ECO:0007669"/>
    <property type="project" value="UniProtKB-KW"/>
</dbReference>
<comment type="caution">
    <text evidence="1">The sequence shown here is derived from an EMBL/GenBank/DDBJ whole genome shotgun (WGS) entry which is preliminary data.</text>
</comment>
<evidence type="ECO:0000313" key="1">
    <source>
        <dbReference type="EMBL" id="PWZ98229.1"/>
    </source>
</evidence>
<accession>A0A317Z9I2</accession>
<gene>
    <name evidence="1" type="ORF">DD924_09255</name>
</gene>
<dbReference type="EMBL" id="QEIV01000850">
    <property type="protein sequence ID" value="PWZ98229.1"/>
    <property type="molecule type" value="Genomic_DNA"/>
</dbReference>
<dbReference type="AlphaFoldDB" id="A0A317Z9I2"/>
<dbReference type="Proteomes" id="UP000246351">
    <property type="component" value="Unassembled WGS sequence"/>
</dbReference>
<keyword evidence="1" id="KW-0418">Kinase</keyword>
<proteinExistence type="predicted"/>
<name>A0A317Z9I2_STAPS</name>
<keyword evidence="1" id="KW-0808">Transferase</keyword>
<sequence>LKQNLEQILVDKGFLEAYHSDSEE</sequence>
<protein>
    <submittedName>
        <fullName evidence="1">Dephospho-CoA kinase</fullName>
    </submittedName>
</protein>
<reference evidence="1 2" key="1">
    <citation type="journal article" date="2018" name="Vet. Microbiol.">
        <title>Clonal diversity and geographic distribution of methicillin-resistant Staphylococcus pseudintermedius from Australian animals: Discovery of novel sequence types.</title>
        <authorList>
            <person name="Worthing K.A."/>
            <person name="Abraham S."/>
            <person name="Coombs G.W."/>
            <person name="Pang S."/>
            <person name="Saputra S."/>
            <person name="Jordan D."/>
            <person name="Trott D.J."/>
            <person name="Norris J.M."/>
        </authorList>
    </citation>
    <scope>NUCLEOTIDE SEQUENCE [LARGE SCALE GENOMIC DNA]</scope>
    <source>
        <strain evidence="1 2">ST71 3</strain>
    </source>
</reference>
<organism evidence="1 2">
    <name type="scientific">Staphylococcus pseudintermedius</name>
    <dbReference type="NCBI Taxonomy" id="283734"/>
    <lineage>
        <taxon>Bacteria</taxon>
        <taxon>Bacillati</taxon>
        <taxon>Bacillota</taxon>
        <taxon>Bacilli</taxon>
        <taxon>Bacillales</taxon>
        <taxon>Staphylococcaceae</taxon>
        <taxon>Staphylococcus</taxon>
        <taxon>Staphylococcus intermedius group</taxon>
    </lineage>
</organism>
<evidence type="ECO:0000313" key="2">
    <source>
        <dbReference type="Proteomes" id="UP000246351"/>
    </source>
</evidence>
<feature type="non-terminal residue" evidence="1">
    <location>
        <position position="1"/>
    </location>
</feature>